<keyword evidence="1" id="KW-0472">Membrane</keyword>
<feature type="transmembrane region" description="Helical" evidence="1">
    <location>
        <begin position="12"/>
        <end position="35"/>
    </location>
</feature>
<dbReference type="KEGG" id="pace:A6070_12740"/>
<evidence type="ECO:0000313" key="3">
    <source>
        <dbReference type="Proteomes" id="UP000182264"/>
    </source>
</evidence>
<dbReference type="InterPro" id="IPR045584">
    <property type="entry name" value="Pilin-like"/>
</dbReference>
<protein>
    <recommendedName>
        <fullName evidence="4">Type II secretion system protein</fullName>
    </recommendedName>
</protein>
<sequence length="170" mass="19074">MEYPPVGGQTGSTLLMVLAALVILGLTAGTAGNSWKHILQRDREQELLFRGDQYRRAIESFHHAWGIYPKQVDELLADQRALKVRRHLRRPYADPMTGRPFELIRDTTGAILGVVSTDHGRPFRRDGFPAGYEEFSRASSYRDWKFVFESVQKAETTGGAVVSPGESRGP</sequence>
<dbReference type="OrthoDB" id="5608857at2"/>
<name>A0A1L3GJV6_SYNAC</name>
<dbReference type="Proteomes" id="UP000182264">
    <property type="component" value="Chromosome"/>
</dbReference>
<keyword evidence="1" id="KW-0812">Transmembrane</keyword>
<dbReference type="RefSeq" id="WP_072288006.1">
    <property type="nucleotide sequence ID" value="NZ_CP015455.1"/>
</dbReference>
<evidence type="ECO:0008006" key="4">
    <source>
        <dbReference type="Google" id="ProtNLM"/>
    </source>
</evidence>
<reference evidence="2 3" key="1">
    <citation type="journal article" date="2017" name="Genome Announc.">
        <title>Complete Genome Sequences of Two Acetylene-Fermenting Pelobacter acetylenicus Strains.</title>
        <authorList>
            <person name="Sutton J.M."/>
            <person name="Baesman S.M."/>
            <person name="Fierst J.L."/>
            <person name="Poret-Peterson A.T."/>
            <person name="Oremland R.S."/>
            <person name="Dunlap D.S."/>
            <person name="Akob D.M."/>
        </authorList>
    </citation>
    <scope>NUCLEOTIDE SEQUENCE [LARGE SCALE GENOMIC DNA]</scope>
    <source>
        <strain evidence="2 3">DSM 3247</strain>
    </source>
</reference>
<keyword evidence="1" id="KW-1133">Transmembrane helix</keyword>
<evidence type="ECO:0000313" key="2">
    <source>
        <dbReference type="EMBL" id="APG26170.1"/>
    </source>
</evidence>
<organism evidence="2 3">
    <name type="scientific">Syntrophotalea acetylenica</name>
    <name type="common">Pelobacter acetylenicus</name>
    <dbReference type="NCBI Taxonomy" id="29542"/>
    <lineage>
        <taxon>Bacteria</taxon>
        <taxon>Pseudomonadati</taxon>
        <taxon>Thermodesulfobacteriota</taxon>
        <taxon>Desulfuromonadia</taxon>
        <taxon>Desulfuromonadales</taxon>
        <taxon>Syntrophotaleaceae</taxon>
        <taxon>Syntrophotalea</taxon>
    </lineage>
</organism>
<dbReference type="STRING" id="29542.A6070_12740"/>
<dbReference type="SUPFAM" id="SSF54523">
    <property type="entry name" value="Pili subunits"/>
    <property type="match status" value="1"/>
</dbReference>
<accession>A0A1L3GJV6</accession>
<dbReference type="EMBL" id="CP015518">
    <property type="protein sequence ID" value="APG26170.1"/>
    <property type="molecule type" value="Genomic_DNA"/>
</dbReference>
<evidence type="ECO:0000256" key="1">
    <source>
        <dbReference type="SAM" id="Phobius"/>
    </source>
</evidence>
<gene>
    <name evidence="2" type="ORF">A7E75_04105</name>
</gene>
<proteinExistence type="predicted"/>
<dbReference type="AlphaFoldDB" id="A0A1L3GJV6"/>
<keyword evidence="3" id="KW-1185">Reference proteome</keyword>